<accession>X1TFM3</accession>
<dbReference type="AlphaFoldDB" id="X1TFM3"/>
<feature type="non-terminal residue" evidence="1">
    <location>
        <position position="1"/>
    </location>
</feature>
<proteinExistence type="predicted"/>
<reference evidence="1" key="1">
    <citation type="journal article" date="2014" name="Front. Microbiol.">
        <title>High frequency of phylogenetically diverse reductive dehalogenase-homologous genes in deep subseafloor sedimentary metagenomes.</title>
        <authorList>
            <person name="Kawai M."/>
            <person name="Futagami T."/>
            <person name="Toyoda A."/>
            <person name="Takaki Y."/>
            <person name="Nishi S."/>
            <person name="Hori S."/>
            <person name="Arai W."/>
            <person name="Tsubouchi T."/>
            <person name="Morono Y."/>
            <person name="Uchiyama I."/>
            <person name="Ito T."/>
            <person name="Fujiyama A."/>
            <person name="Inagaki F."/>
            <person name="Takami H."/>
        </authorList>
    </citation>
    <scope>NUCLEOTIDE SEQUENCE</scope>
    <source>
        <strain evidence="1">Expedition CK06-06</strain>
    </source>
</reference>
<protein>
    <submittedName>
        <fullName evidence="1">Uncharacterized protein</fullName>
    </submittedName>
</protein>
<comment type="caution">
    <text evidence="1">The sequence shown here is derived from an EMBL/GenBank/DDBJ whole genome shotgun (WGS) entry which is preliminary data.</text>
</comment>
<gene>
    <name evidence="1" type="ORF">S12H4_40066</name>
</gene>
<dbReference type="EMBL" id="BARW01024282">
    <property type="protein sequence ID" value="GAI90151.1"/>
    <property type="molecule type" value="Genomic_DNA"/>
</dbReference>
<organism evidence="1">
    <name type="scientific">marine sediment metagenome</name>
    <dbReference type="NCBI Taxonomy" id="412755"/>
    <lineage>
        <taxon>unclassified sequences</taxon>
        <taxon>metagenomes</taxon>
        <taxon>ecological metagenomes</taxon>
    </lineage>
</organism>
<name>X1TFM3_9ZZZZ</name>
<evidence type="ECO:0000313" key="1">
    <source>
        <dbReference type="EMBL" id="GAI90151.1"/>
    </source>
</evidence>
<sequence length="71" mass="8221">DYIWVDPGSIQSFTASFAMPNKDIRLRIGSFHWTETEWVQDDYRYVDILLGEAPPEEGVVQLVSVNTYVVR</sequence>